<name>A0A1X2GRA5_9FUNG</name>
<dbReference type="PANTHER" id="PTHR31366:SF2">
    <property type="entry name" value="UPF0739 PROTEIN C1ORF74"/>
    <property type="match status" value="1"/>
</dbReference>
<proteinExistence type="predicted"/>
<dbReference type="InterPro" id="IPR027850">
    <property type="entry name" value="DUF4504"/>
</dbReference>
<reference evidence="1 2" key="1">
    <citation type="submission" date="2016-07" db="EMBL/GenBank/DDBJ databases">
        <title>Pervasive Adenine N6-methylation of Active Genes in Fungi.</title>
        <authorList>
            <consortium name="DOE Joint Genome Institute"/>
            <person name="Mondo S.J."/>
            <person name="Dannebaum R.O."/>
            <person name="Kuo R.C."/>
            <person name="Labutti K."/>
            <person name="Haridas S."/>
            <person name="Kuo A."/>
            <person name="Salamov A."/>
            <person name="Ahrendt S.R."/>
            <person name="Lipzen A."/>
            <person name="Sullivan W."/>
            <person name="Andreopoulos W.B."/>
            <person name="Clum A."/>
            <person name="Lindquist E."/>
            <person name="Daum C."/>
            <person name="Ramamoorthy G.K."/>
            <person name="Gryganskyi A."/>
            <person name="Culley D."/>
            <person name="Magnuson J.K."/>
            <person name="James T.Y."/>
            <person name="O'Malley M.A."/>
            <person name="Stajich J.E."/>
            <person name="Spatafora J.W."/>
            <person name="Visel A."/>
            <person name="Grigoriev I.V."/>
        </authorList>
    </citation>
    <scope>NUCLEOTIDE SEQUENCE [LARGE SCALE GENOMIC DNA]</scope>
    <source>
        <strain evidence="1 2">NRRL 3301</strain>
    </source>
</reference>
<dbReference type="EMBL" id="MCGT01000005">
    <property type="protein sequence ID" value="ORX59584.1"/>
    <property type="molecule type" value="Genomic_DNA"/>
</dbReference>
<dbReference type="PANTHER" id="PTHR31366">
    <property type="entry name" value="UPF0739 PROTEIN C1ORF74"/>
    <property type="match status" value="1"/>
</dbReference>
<organism evidence="1 2">
    <name type="scientific">Hesseltinella vesiculosa</name>
    <dbReference type="NCBI Taxonomy" id="101127"/>
    <lineage>
        <taxon>Eukaryota</taxon>
        <taxon>Fungi</taxon>
        <taxon>Fungi incertae sedis</taxon>
        <taxon>Mucoromycota</taxon>
        <taxon>Mucoromycotina</taxon>
        <taxon>Mucoromycetes</taxon>
        <taxon>Mucorales</taxon>
        <taxon>Cunninghamellaceae</taxon>
        <taxon>Hesseltinella</taxon>
    </lineage>
</organism>
<keyword evidence="2" id="KW-1185">Reference proteome</keyword>
<protein>
    <submittedName>
        <fullName evidence="1">Uncharacterized protein</fullName>
    </submittedName>
</protein>
<evidence type="ECO:0000313" key="2">
    <source>
        <dbReference type="Proteomes" id="UP000242146"/>
    </source>
</evidence>
<comment type="caution">
    <text evidence="1">The sequence shown here is derived from an EMBL/GenBank/DDBJ whole genome shotgun (WGS) entry which is preliminary data.</text>
</comment>
<dbReference type="Pfam" id="PF14953">
    <property type="entry name" value="DUF4504"/>
    <property type="match status" value="1"/>
</dbReference>
<dbReference type="OrthoDB" id="2395010at2759"/>
<accession>A0A1X2GRA5</accession>
<evidence type="ECO:0000313" key="1">
    <source>
        <dbReference type="EMBL" id="ORX59584.1"/>
    </source>
</evidence>
<gene>
    <name evidence="1" type="ORF">DM01DRAFT_1343332</name>
</gene>
<dbReference type="Proteomes" id="UP000242146">
    <property type="component" value="Unassembled WGS sequence"/>
</dbReference>
<sequence length="211" mass="24269">MDYHFTSQQARSLIHELRNHKNGHQFTLLQFEDRYTFIAHRQRLLEQCGRRHNTIYVDVQGPAPVELTQAPEDADQFLKDMCEALATGPEDWVATSVPCFMVTLTGWLLEYPVVYVSHQPNGPPLDEWEVRTNCLGQRPLVLIQLQAIDHLPVAPQAWPLLAFTYPQAILPDPQKQQQLLERTRAHFSSRMVSPFTLQAEQSLVSMDRIAL</sequence>
<dbReference type="AlphaFoldDB" id="A0A1X2GRA5"/>